<gene>
    <name evidence="2" type="ORF">CU102_27745</name>
</gene>
<dbReference type="OrthoDB" id="8117413at2"/>
<evidence type="ECO:0000313" key="2">
    <source>
        <dbReference type="EMBL" id="PSH59047.1"/>
    </source>
</evidence>
<sequence length="75" mass="8133">MENPDTAYKRSSLKRGDPIKVLQGSDPSSDIDEHDKWAQATVVSTSAAAVTVKYPDDGQEVIPWDSGRICAPDSK</sequence>
<reference evidence="3" key="1">
    <citation type="submission" date="2017-11" db="EMBL/GenBank/DDBJ databases">
        <authorList>
            <person name="Kuznetsova I."/>
            <person name="Sazanova A."/>
            <person name="Chirak E."/>
            <person name="Safronova V."/>
            <person name="Willems A."/>
        </authorList>
    </citation>
    <scope>NUCLEOTIDE SEQUENCE [LARGE SCALE GENOMIC DNA]</scope>
    <source>
        <strain evidence="3">STM 196</strain>
    </source>
</reference>
<evidence type="ECO:0000313" key="3">
    <source>
        <dbReference type="Proteomes" id="UP000241444"/>
    </source>
</evidence>
<dbReference type="Proteomes" id="UP000241444">
    <property type="component" value="Unassembled WGS sequence"/>
</dbReference>
<protein>
    <submittedName>
        <fullName evidence="2">Uncharacterized protein</fullName>
    </submittedName>
</protein>
<accession>A0A2P7AXW2</accession>
<feature type="region of interest" description="Disordered" evidence="1">
    <location>
        <begin position="1"/>
        <end position="31"/>
    </location>
</feature>
<evidence type="ECO:0000256" key="1">
    <source>
        <dbReference type="SAM" id="MobiDB-lite"/>
    </source>
</evidence>
<name>A0A2P7AXW2_9HYPH</name>
<dbReference type="AlphaFoldDB" id="A0A2P7AXW2"/>
<dbReference type="EMBL" id="PGGO01000045">
    <property type="protein sequence ID" value="PSH59047.1"/>
    <property type="molecule type" value="Genomic_DNA"/>
</dbReference>
<dbReference type="RefSeq" id="WP_133624799.1">
    <property type="nucleotide sequence ID" value="NZ_PGGO01000045.1"/>
</dbReference>
<comment type="caution">
    <text evidence="2">The sequence shown here is derived from an EMBL/GenBank/DDBJ whole genome shotgun (WGS) entry which is preliminary data.</text>
</comment>
<proteinExistence type="predicted"/>
<organism evidence="2 3">
    <name type="scientific">Phyllobacterium brassicacearum</name>
    <dbReference type="NCBI Taxonomy" id="314235"/>
    <lineage>
        <taxon>Bacteria</taxon>
        <taxon>Pseudomonadati</taxon>
        <taxon>Pseudomonadota</taxon>
        <taxon>Alphaproteobacteria</taxon>
        <taxon>Hyphomicrobiales</taxon>
        <taxon>Phyllobacteriaceae</taxon>
        <taxon>Phyllobacterium</taxon>
    </lineage>
</organism>
<keyword evidence="3" id="KW-1185">Reference proteome</keyword>